<sequence>MKTTLVLLTLSVHCLSVAADWGVWTSWSECKCDQKETRSRAALPLKDMITCITFNQPDPYGIKRGQWVKVFKVVIETDHNIWNVSGNCGYFDSTKKAHLEIPYIFGNQFSQFSFSFWYRRHPGHDDEPMGLVNNGNCKLSPSFSLISPSAGNTCGKLFNDEGIFEKDTNQERTTLITQCPMTIGSYLCADFFHGHMDSISFFKSGLSQTDISLYDNGGCDF</sequence>
<feature type="signal peptide" evidence="1">
    <location>
        <begin position="1"/>
        <end position="19"/>
    </location>
</feature>
<dbReference type="EMBL" id="JAODUO010000879">
    <property type="protein sequence ID" value="KAK2173392.1"/>
    <property type="molecule type" value="Genomic_DNA"/>
</dbReference>
<reference evidence="2" key="1">
    <citation type="journal article" date="2023" name="Mol. Biol. Evol.">
        <title>Third-Generation Sequencing Reveals the Adaptive Role of the Epigenome in Three Deep-Sea Polychaetes.</title>
        <authorList>
            <person name="Perez M."/>
            <person name="Aroh O."/>
            <person name="Sun Y."/>
            <person name="Lan Y."/>
            <person name="Juniper S.K."/>
            <person name="Young C.R."/>
            <person name="Angers B."/>
            <person name="Qian P.Y."/>
        </authorList>
    </citation>
    <scope>NUCLEOTIDE SEQUENCE</scope>
    <source>
        <strain evidence="2">R07B-5</strain>
    </source>
</reference>
<organism evidence="2 3">
    <name type="scientific">Ridgeia piscesae</name>
    <name type="common">Tubeworm</name>
    <dbReference type="NCBI Taxonomy" id="27915"/>
    <lineage>
        <taxon>Eukaryota</taxon>
        <taxon>Metazoa</taxon>
        <taxon>Spiralia</taxon>
        <taxon>Lophotrochozoa</taxon>
        <taxon>Annelida</taxon>
        <taxon>Polychaeta</taxon>
        <taxon>Sedentaria</taxon>
        <taxon>Canalipalpata</taxon>
        <taxon>Sabellida</taxon>
        <taxon>Siboglinidae</taxon>
        <taxon>Ridgeia</taxon>
    </lineage>
</organism>
<dbReference type="InterPro" id="IPR013320">
    <property type="entry name" value="ConA-like_dom_sf"/>
</dbReference>
<evidence type="ECO:0000313" key="2">
    <source>
        <dbReference type="EMBL" id="KAK2173392.1"/>
    </source>
</evidence>
<keyword evidence="1" id="KW-0732">Signal</keyword>
<comment type="caution">
    <text evidence="2">The sequence shown here is derived from an EMBL/GenBank/DDBJ whole genome shotgun (WGS) entry which is preliminary data.</text>
</comment>
<proteinExistence type="predicted"/>
<name>A0AAD9NK87_RIDPI</name>
<feature type="chain" id="PRO_5042016957" evidence="1">
    <location>
        <begin position="20"/>
        <end position="221"/>
    </location>
</feature>
<evidence type="ECO:0000256" key="1">
    <source>
        <dbReference type="SAM" id="SignalP"/>
    </source>
</evidence>
<evidence type="ECO:0000313" key="3">
    <source>
        <dbReference type="Proteomes" id="UP001209878"/>
    </source>
</evidence>
<protein>
    <submittedName>
        <fullName evidence="2">Uncharacterized protein</fullName>
    </submittedName>
</protein>
<keyword evidence="3" id="KW-1185">Reference proteome</keyword>
<dbReference type="AlphaFoldDB" id="A0AAD9NK87"/>
<dbReference type="Proteomes" id="UP001209878">
    <property type="component" value="Unassembled WGS sequence"/>
</dbReference>
<dbReference type="SUPFAM" id="SSF49899">
    <property type="entry name" value="Concanavalin A-like lectins/glucanases"/>
    <property type="match status" value="1"/>
</dbReference>
<gene>
    <name evidence="2" type="ORF">NP493_879g01038</name>
</gene>
<accession>A0AAD9NK87</accession>